<dbReference type="AlphaFoldDB" id="A0A0K2H3S3"/>
<name>A0A0K2H3S3_9CORY</name>
<dbReference type="Pfam" id="PF00135">
    <property type="entry name" value="COesterase"/>
    <property type="match status" value="1"/>
</dbReference>
<evidence type="ECO:0000256" key="2">
    <source>
        <dbReference type="ARBA" id="ARBA00022801"/>
    </source>
</evidence>
<dbReference type="PANTHER" id="PTHR43142">
    <property type="entry name" value="CARBOXYLIC ESTER HYDROLASE"/>
    <property type="match status" value="1"/>
</dbReference>
<comment type="similarity">
    <text evidence="1 3">Belongs to the type-B carboxylesterase/lipase family.</text>
</comment>
<keyword evidence="6" id="KW-1185">Reference proteome</keyword>
<evidence type="ECO:0000313" key="6">
    <source>
        <dbReference type="Proteomes" id="UP000058446"/>
    </source>
</evidence>
<keyword evidence="2 3" id="KW-0378">Hydrolase</keyword>
<evidence type="ECO:0000256" key="1">
    <source>
        <dbReference type="ARBA" id="ARBA00005964"/>
    </source>
</evidence>
<protein>
    <recommendedName>
        <fullName evidence="3">Carboxylic ester hydrolase</fullName>
        <ecNumber evidence="3">3.1.1.-</ecNumber>
    </recommendedName>
</protein>
<proteinExistence type="inferred from homology"/>
<evidence type="ECO:0000313" key="5">
    <source>
        <dbReference type="EMBL" id="ALA68598.1"/>
    </source>
</evidence>
<reference evidence="5 6" key="1">
    <citation type="submission" date="2013-10" db="EMBL/GenBank/DDBJ databases">
        <title>Complete genome sequence of Corynebacterium lactis DSM 45799(T), isolated from raw cow milk.</title>
        <authorList>
            <person name="Ruckert C."/>
            <person name="Albersmeier A."/>
            <person name="Lipski A."/>
            <person name="Kalinowski J."/>
        </authorList>
    </citation>
    <scope>NUCLEOTIDE SEQUENCE [LARGE SCALE GENOMIC DNA]</scope>
    <source>
        <strain evidence="5 6">RW2-5</strain>
    </source>
</reference>
<dbReference type="GO" id="GO:0016787">
    <property type="term" value="F:hydrolase activity"/>
    <property type="evidence" value="ECO:0007669"/>
    <property type="project" value="UniProtKB-KW"/>
</dbReference>
<dbReference type="Gene3D" id="3.40.50.1820">
    <property type="entry name" value="alpha/beta hydrolase"/>
    <property type="match status" value="1"/>
</dbReference>
<dbReference type="Proteomes" id="UP000058446">
    <property type="component" value="Chromosome"/>
</dbReference>
<evidence type="ECO:0000256" key="3">
    <source>
        <dbReference type="RuleBase" id="RU361235"/>
    </source>
</evidence>
<organism evidence="5 6">
    <name type="scientific">Corynebacterium lactis RW2-5</name>
    <dbReference type="NCBI Taxonomy" id="1408189"/>
    <lineage>
        <taxon>Bacteria</taxon>
        <taxon>Bacillati</taxon>
        <taxon>Actinomycetota</taxon>
        <taxon>Actinomycetes</taxon>
        <taxon>Mycobacteriales</taxon>
        <taxon>Corynebacteriaceae</taxon>
        <taxon>Corynebacterium</taxon>
    </lineage>
</organism>
<accession>A0A0K2H3S3</accession>
<dbReference type="PANTHER" id="PTHR43142:SF1">
    <property type="entry name" value="CARBOXYLIC ESTER HYDROLASE"/>
    <property type="match status" value="1"/>
</dbReference>
<sequence>MLTMTVSAPCGDLTGNVRDGVLQVYNIDYASARPFAPSSPVSDGPHVGIKREEPEQELVLTVTAPQPAETPFEDAAKFPILLWIHGGRYEFGHPSEPWTDATSFAKNGIVTISLGYRKNLGGFWRDGKDETYRAVDDIFLALDWVLRNAPAFGGDTSQVTVSGQSAGAGLALAVSSDPRANGKIHRIIAMSPAFSLLSGSPMRRAMAGLGIGSRPSTAAFAHASAAAVDRAQRLVAAVSPSDPAVGPRFESFSPKLPTLITCTSEEFFAERAVETLDRLPTKNWFARRYAKGHGAVGAFPAAAYGQRPCGFVISDSAIRSSAVKVAERTAAAGHDVWAAQFEPGKGLGYAPAGRTSGAPHCIDLARFFGRERNHPFHQVAVDFVKTGSTRLPKYNGTRQVTAWAGADDLTTERVVEDAWEAPRQLFGS</sequence>
<dbReference type="OrthoDB" id="3199405at2"/>
<dbReference type="KEGG" id="clw:CLAC_08590"/>
<dbReference type="STRING" id="1408189.CLAC_08590"/>
<dbReference type="InterPro" id="IPR019826">
    <property type="entry name" value="Carboxylesterase_B_AS"/>
</dbReference>
<evidence type="ECO:0000259" key="4">
    <source>
        <dbReference type="Pfam" id="PF00135"/>
    </source>
</evidence>
<dbReference type="SUPFAM" id="SSF53474">
    <property type="entry name" value="alpha/beta-Hydrolases"/>
    <property type="match status" value="1"/>
</dbReference>
<dbReference type="PATRIC" id="fig|1408189.4.peg.1718"/>
<dbReference type="InterPro" id="IPR002018">
    <property type="entry name" value="CarbesteraseB"/>
</dbReference>
<dbReference type="ESTHER" id="9cory-a0a0k2h3s3">
    <property type="family name" value="Carb_B_Bacteria"/>
</dbReference>
<dbReference type="EMBL" id="CP006841">
    <property type="protein sequence ID" value="ALA68598.1"/>
    <property type="molecule type" value="Genomic_DNA"/>
</dbReference>
<dbReference type="EC" id="3.1.1.-" evidence="3"/>
<gene>
    <name evidence="5" type="ORF">CLAC_08590</name>
</gene>
<dbReference type="PROSITE" id="PS00122">
    <property type="entry name" value="CARBOXYLESTERASE_B_1"/>
    <property type="match status" value="1"/>
</dbReference>
<feature type="domain" description="Carboxylesterase type B" evidence="4">
    <location>
        <begin position="53"/>
        <end position="193"/>
    </location>
</feature>
<dbReference type="InterPro" id="IPR029058">
    <property type="entry name" value="AB_hydrolase_fold"/>
</dbReference>